<keyword evidence="4" id="KW-0547">Nucleotide-binding</keyword>
<keyword evidence="6" id="KW-1133">Transmembrane helix</keyword>
<feature type="domain" description="DAC" evidence="7">
    <location>
        <begin position="77"/>
        <end position="238"/>
    </location>
</feature>
<dbReference type="OrthoDB" id="18412at2"/>
<dbReference type="EMBL" id="BX908798">
    <property type="protein sequence ID" value="SPJ31910.1"/>
    <property type="molecule type" value="Genomic_DNA"/>
</dbReference>
<evidence type="ECO:0000256" key="3">
    <source>
        <dbReference type="ARBA" id="ARBA00022695"/>
    </source>
</evidence>
<dbReference type="InterPro" id="IPR045585">
    <property type="entry name" value="CdaA_N"/>
</dbReference>
<keyword evidence="2" id="KW-0808">Transferase</keyword>
<name>A0A2P9HA70_PARUW</name>
<evidence type="ECO:0000313" key="8">
    <source>
        <dbReference type="EMBL" id="SPJ31910.1"/>
    </source>
</evidence>
<dbReference type="InterPro" id="IPR050338">
    <property type="entry name" value="DisA"/>
</dbReference>
<evidence type="ECO:0000256" key="2">
    <source>
        <dbReference type="ARBA" id="ARBA00022679"/>
    </source>
</evidence>
<dbReference type="Pfam" id="PF02457">
    <property type="entry name" value="DAC"/>
    <property type="match status" value="1"/>
</dbReference>
<dbReference type="GO" id="GO:0106408">
    <property type="term" value="F:diadenylate cyclase activity"/>
    <property type="evidence" value="ECO:0007669"/>
    <property type="project" value="UniProtKB-EC"/>
</dbReference>
<dbReference type="SUPFAM" id="SSF143597">
    <property type="entry name" value="YojJ-like"/>
    <property type="match status" value="1"/>
</dbReference>
<dbReference type="Proteomes" id="UP000000529">
    <property type="component" value="Chromosome"/>
</dbReference>
<dbReference type="InterPro" id="IPR036888">
    <property type="entry name" value="DNA_integrity_DisA_N_sf"/>
</dbReference>
<dbReference type="InterPro" id="IPR003390">
    <property type="entry name" value="DNA_integrity_scan_DisA_N"/>
</dbReference>
<evidence type="ECO:0000256" key="5">
    <source>
        <dbReference type="ARBA" id="ARBA00022840"/>
    </source>
</evidence>
<dbReference type="STRING" id="264201.pc1633"/>
<keyword evidence="3" id="KW-0548">Nucleotidyltransferase</keyword>
<feature type="transmembrane region" description="Helical" evidence="6">
    <location>
        <begin position="35"/>
        <end position="54"/>
    </location>
</feature>
<dbReference type="AlphaFoldDB" id="A0A2P9HA70"/>
<dbReference type="Pfam" id="PF19293">
    <property type="entry name" value="CdaA_N"/>
    <property type="match status" value="1"/>
</dbReference>
<keyword evidence="6" id="KW-0812">Transmembrane</keyword>
<evidence type="ECO:0000256" key="1">
    <source>
        <dbReference type="ARBA" id="ARBA00000877"/>
    </source>
</evidence>
<dbReference type="RefSeq" id="WP_079890442.1">
    <property type="nucleotide sequence ID" value="NC_005861.2"/>
</dbReference>
<accession>A0A2P9HA70</accession>
<sequence length="458" mass="52621">MWIFQLFIPGIEILIIALFVYYLLSFFWNTRAMDVLYGSLAFLAFFALSKWLNLPVLEKLMFYVVNVAVLALLIIFQPEIRLSLSKLSLKTKKYREVTEFDKFLESISQSIYRLSERRIGALVVLENQDSLEDLAIKAVLINAQFSPELLESIFITTTPLHDGAVLVRGTTILSAATILITIHRPIGEVPKGYEFLDSWPIVLMQTVSGPQDQVLNLKNQGLELTFDFNEISKEQLDALQSTSPYDDEINFYIPDAWKKVSIPFLARGPVALNDPESKFLHLSFLKQQLIPLKNDLPLHVYYPLKYSDEINPNTYALAINDYVHMKNHIPILKLPLLASNVSKLFVEIVKDNLEIEIVTAPKTERRKLEWGIGFIDDSHLEDTYAAFLLSNTKSNNGYSQSKVQEREKYFRQRFRNYMQRLTLYLNSNQKLELESSLKDQEIRIKIPALSQGVPTNAS</sequence>
<dbReference type="KEGG" id="pcu:PC_RS10670"/>
<proteinExistence type="predicted"/>
<organism evidence="8 9">
    <name type="scientific">Protochlamydia amoebophila (strain UWE25)</name>
    <dbReference type="NCBI Taxonomy" id="264201"/>
    <lineage>
        <taxon>Bacteria</taxon>
        <taxon>Pseudomonadati</taxon>
        <taxon>Chlamydiota</taxon>
        <taxon>Chlamydiia</taxon>
        <taxon>Parachlamydiales</taxon>
        <taxon>Parachlamydiaceae</taxon>
        <taxon>Candidatus Protochlamydia</taxon>
    </lineage>
</organism>
<dbReference type="GO" id="GO:0005524">
    <property type="term" value="F:ATP binding"/>
    <property type="evidence" value="ECO:0007669"/>
    <property type="project" value="UniProtKB-KW"/>
</dbReference>
<dbReference type="Gene3D" id="3.40.1700.10">
    <property type="entry name" value="DNA integrity scanning protein, DisA, N-terminal domain"/>
    <property type="match status" value="1"/>
</dbReference>
<feature type="transmembrane region" description="Helical" evidence="6">
    <location>
        <begin position="60"/>
        <end position="76"/>
    </location>
</feature>
<feature type="transmembrane region" description="Helical" evidence="6">
    <location>
        <begin position="6"/>
        <end position="28"/>
    </location>
</feature>
<keyword evidence="5" id="KW-0067">ATP-binding</keyword>
<dbReference type="GO" id="GO:0004016">
    <property type="term" value="F:adenylate cyclase activity"/>
    <property type="evidence" value="ECO:0007669"/>
    <property type="project" value="TreeGrafter"/>
</dbReference>
<evidence type="ECO:0000313" key="9">
    <source>
        <dbReference type="Proteomes" id="UP000000529"/>
    </source>
</evidence>
<keyword evidence="9" id="KW-1185">Reference proteome</keyword>
<gene>
    <name evidence="8" type="ORF">PC_RS10670</name>
</gene>
<reference evidence="8 9" key="1">
    <citation type="journal article" date="2004" name="Science">
        <title>Illuminating the evolutionary history of chlamydiae.</title>
        <authorList>
            <person name="Horn M."/>
            <person name="Collingro A."/>
            <person name="Schmitz-Esser S."/>
            <person name="Beier C.L."/>
            <person name="Purkhold U."/>
            <person name="Fartmann B."/>
            <person name="Brandt P."/>
            <person name="Nyakatura G.J."/>
            <person name="Droege M."/>
            <person name="Frishman D."/>
            <person name="Rattei T."/>
            <person name="Mewes H."/>
            <person name="Wagner M."/>
        </authorList>
    </citation>
    <scope>NUCLEOTIDE SEQUENCE [LARGE SCALE GENOMIC DNA]</scope>
    <source>
        <strain evidence="8 9">UWE25</strain>
    </source>
</reference>
<evidence type="ECO:0000256" key="6">
    <source>
        <dbReference type="SAM" id="Phobius"/>
    </source>
</evidence>
<dbReference type="PANTHER" id="PTHR34185:SF1">
    <property type="entry name" value="DIADENYLATE CYCLASE"/>
    <property type="match status" value="1"/>
</dbReference>
<evidence type="ECO:0000259" key="7">
    <source>
        <dbReference type="PROSITE" id="PS51794"/>
    </source>
</evidence>
<protein>
    <recommendedName>
        <fullName evidence="7">DAC domain-containing protein</fullName>
    </recommendedName>
</protein>
<keyword evidence="6" id="KW-0472">Membrane</keyword>
<comment type="catalytic activity">
    <reaction evidence="1">
        <text>2 ATP = 3',3'-c-di-AMP + 2 diphosphate</text>
        <dbReference type="Rhea" id="RHEA:35655"/>
        <dbReference type="ChEBI" id="CHEBI:30616"/>
        <dbReference type="ChEBI" id="CHEBI:33019"/>
        <dbReference type="ChEBI" id="CHEBI:71500"/>
        <dbReference type="EC" id="2.7.7.85"/>
    </reaction>
</comment>
<dbReference type="PANTHER" id="PTHR34185">
    <property type="entry name" value="DIADENYLATE CYCLASE"/>
    <property type="match status" value="1"/>
</dbReference>
<dbReference type="PROSITE" id="PS51794">
    <property type="entry name" value="DAC"/>
    <property type="match status" value="1"/>
</dbReference>
<evidence type="ECO:0000256" key="4">
    <source>
        <dbReference type="ARBA" id="ARBA00022741"/>
    </source>
</evidence>